<dbReference type="CDD" id="cd00093">
    <property type="entry name" value="HTH_XRE"/>
    <property type="match status" value="1"/>
</dbReference>
<gene>
    <name evidence="2" type="ORF">CRH09_07810</name>
</gene>
<dbReference type="SUPFAM" id="SSF47413">
    <property type="entry name" value="lambda repressor-like DNA-binding domains"/>
    <property type="match status" value="1"/>
</dbReference>
<dbReference type="RefSeq" id="WP_098693337.1">
    <property type="nucleotide sequence ID" value="NZ_CP023778.1"/>
</dbReference>
<dbReference type="EMBL" id="CP023778">
    <property type="protein sequence ID" value="ATL66130.1"/>
    <property type="molecule type" value="Genomic_DNA"/>
</dbReference>
<dbReference type="KEGG" id="ntp:CRH09_07810"/>
<dbReference type="InterPro" id="IPR010982">
    <property type="entry name" value="Lambda_DNA-bd_dom_sf"/>
</dbReference>
<name>A0A291RFQ0_9NOCA</name>
<reference evidence="2 3" key="1">
    <citation type="submission" date="2017-10" db="EMBL/GenBank/DDBJ databases">
        <title>Comparative genomics between pathogenic Norcardia.</title>
        <authorList>
            <person name="Zeng L."/>
        </authorList>
    </citation>
    <scope>NUCLEOTIDE SEQUENCE [LARGE SCALE GENOMIC DNA]</scope>
    <source>
        <strain evidence="2 3">NC_YFY_NT001</strain>
    </source>
</reference>
<sequence>MATGSTLARRALGRQLHKLRERAKVKQAEAARLIGVSPQTIGRLEDGETTRPNDVFLNILCDAYRVTNKERKMVLGLSRDVRKAAKQGGGWWRGFADEFPADFDHYLALEDAANRLTVWRTTILPGLLQIPEYRRAIAWSEIPQLSAETIDQRVELVVRRQAKLEDAEFHLDALLWEAVLRDRVGGAAVMAEQARHLAKLSERQNISIRIVPFDARQRLGVMVGACSLLEFPPLPQSKAAVSPIVYVEEYVGDLYFEREEEEVRPYRDALREISRVALGTAESRQKILEIAEEHQREC</sequence>
<dbReference type="InterPro" id="IPR043917">
    <property type="entry name" value="DUF5753"/>
</dbReference>
<dbReference type="GO" id="GO:0003677">
    <property type="term" value="F:DNA binding"/>
    <property type="evidence" value="ECO:0007669"/>
    <property type="project" value="InterPro"/>
</dbReference>
<feature type="domain" description="HTH cro/C1-type" evidence="1">
    <location>
        <begin position="16"/>
        <end position="71"/>
    </location>
</feature>
<dbReference type="PROSITE" id="PS50943">
    <property type="entry name" value="HTH_CROC1"/>
    <property type="match status" value="1"/>
</dbReference>
<proteinExistence type="predicted"/>
<evidence type="ECO:0000313" key="2">
    <source>
        <dbReference type="EMBL" id="ATL66130.1"/>
    </source>
</evidence>
<dbReference type="Pfam" id="PF19054">
    <property type="entry name" value="DUF5753"/>
    <property type="match status" value="1"/>
</dbReference>
<accession>A0A291RFQ0</accession>
<dbReference type="SMART" id="SM00530">
    <property type="entry name" value="HTH_XRE"/>
    <property type="match status" value="1"/>
</dbReference>
<evidence type="ECO:0000259" key="1">
    <source>
        <dbReference type="PROSITE" id="PS50943"/>
    </source>
</evidence>
<dbReference type="Gene3D" id="1.10.260.40">
    <property type="entry name" value="lambda repressor-like DNA-binding domains"/>
    <property type="match status" value="1"/>
</dbReference>
<dbReference type="Pfam" id="PF13560">
    <property type="entry name" value="HTH_31"/>
    <property type="match status" value="1"/>
</dbReference>
<organism evidence="2 3">
    <name type="scientific">Nocardia terpenica</name>
    <dbReference type="NCBI Taxonomy" id="455432"/>
    <lineage>
        <taxon>Bacteria</taxon>
        <taxon>Bacillati</taxon>
        <taxon>Actinomycetota</taxon>
        <taxon>Actinomycetes</taxon>
        <taxon>Mycobacteriales</taxon>
        <taxon>Nocardiaceae</taxon>
        <taxon>Nocardia</taxon>
    </lineage>
</organism>
<dbReference type="Proteomes" id="UP000221961">
    <property type="component" value="Chromosome"/>
</dbReference>
<evidence type="ECO:0000313" key="3">
    <source>
        <dbReference type="Proteomes" id="UP000221961"/>
    </source>
</evidence>
<protein>
    <submittedName>
        <fullName evidence="2">XRE family transcriptional regulator</fullName>
    </submittedName>
</protein>
<dbReference type="AlphaFoldDB" id="A0A291RFQ0"/>
<dbReference type="InterPro" id="IPR001387">
    <property type="entry name" value="Cro/C1-type_HTH"/>
</dbReference>
<dbReference type="GeneID" id="88357336"/>